<feature type="domain" description="AAA+ ATPase" evidence="3">
    <location>
        <begin position="151"/>
        <end position="293"/>
    </location>
</feature>
<dbReference type="GO" id="GO:0005524">
    <property type="term" value="F:ATP binding"/>
    <property type="evidence" value="ECO:0007669"/>
    <property type="project" value="UniProtKB-KW"/>
</dbReference>
<evidence type="ECO:0000313" key="5">
    <source>
        <dbReference type="Proteomes" id="UP000093309"/>
    </source>
</evidence>
<dbReference type="OrthoDB" id="9768243at2"/>
<dbReference type="Pfam" id="PF19568">
    <property type="entry name" value="Spore_III_AA"/>
    <property type="match status" value="1"/>
</dbReference>
<gene>
    <name evidence="4" type="ORF">A8709_31835</name>
</gene>
<evidence type="ECO:0000256" key="1">
    <source>
        <dbReference type="ARBA" id="ARBA00022741"/>
    </source>
</evidence>
<dbReference type="PANTHER" id="PTHR20953:SF3">
    <property type="entry name" value="P-LOOP CONTAINING NUCLEOSIDE TRIPHOSPHATE HYDROLASES SUPERFAMILY PROTEIN"/>
    <property type="match status" value="1"/>
</dbReference>
<dbReference type="EMBL" id="LYPC01000027">
    <property type="protein sequence ID" value="OCT12419.1"/>
    <property type="molecule type" value="Genomic_DNA"/>
</dbReference>
<protein>
    <submittedName>
        <fullName evidence="4">Stage III sporulation protein AA</fullName>
    </submittedName>
</protein>
<keyword evidence="5" id="KW-1185">Reference proteome</keyword>
<dbReference type="InterPro" id="IPR003593">
    <property type="entry name" value="AAA+_ATPase"/>
</dbReference>
<evidence type="ECO:0000256" key="2">
    <source>
        <dbReference type="ARBA" id="ARBA00022840"/>
    </source>
</evidence>
<dbReference type="RefSeq" id="WP_065856697.1">
    <property type="nucleotide sequence ID" value="NZ_LYPC01000027.1"/>
</dbReference>
<dbReference type="NCBIfam" id="TIGR02858">
    <property type="entry name" value="spore_III_AA"/>
    <property type="match status" value="1"/>
</dbReference>
<reference evidence="5" key="1">
    <citation type="submission" date="2016-05" db="EMBL/GenBank/DDBJ databases">
        <title>Paenibacillus oryzae. sp. nov., isolated from the rice root.</title>
        <authorList>
            <person name="Zhang J."/>
            <person name="Zhang X."/>
        </authorList>
    </citation>
    <scope>NUCLEOTIDE SEQUENCE [LARGE SCALE GENOMIC DNA]</scope>
    <source>
        <strain evidence="5">KCTC13222</strain>
    </source>
</reference>
<sequence>MLASITHLLPQNIRLMLSELPPNVQALVEEIRVRESRPLEISWADRYAFISERGQMITEETLAYKPTRQDCSILLEILTNHSLYTYEEELRRGYITVSGGHRVGLAGRTILDQGHVKQIRDVSSFNIRIAREMQGVGQDILPYLVDPLLGNIHHTLIISPPQQGKTTLVRDLARLISRGEWGHGHGSLSGKKVGIVDERSELAASVKGVPRFDLGPRTDVLDGCPKAEGMMMMIRSLSPEVLVVDEIGREEDADAIHEAVHTGIRVLATAHGMNYEDVRRRPVLKQLMEDGVFMKYVVLQRRKGAHASFRILDHEGKNMALYDERKGR</sequence>
<organism evidence="4 5">
    <name type="scientific">Paenibacillus pectinilyticus</name>
    <dbReference type="NCBI Taxonomy" id="512399"/>
    <lineage>
        <taxon>Bacteria</taxon>
        <taxon>Bacillati</taxon>
        <taxon>Bacillota</taxon>
        <taxon>Bacilli</taxon>
        <taxon>Bacillales</taxon>
        <taxon>Paenibacillaceae</taxon>
        <taxon>Paenibacillus</taxon>
    </lineage>
</organism>
<dbReference type="InterPro" id="IPR014217">
    <property type="entry name" value="Spore_III_AA"/>
</dbReference>
<keyword evidence="1" id="KW-0547">Nucleotide-binding</keyword>
<name>A0A1C0ZWE7_9BACL</name>
<dbReference type="InterPro" id="IPR045735">
    <property type="entry name" value="Spore_III_AA_AAA+_ATPase"/>
</dbReference>
<comment type="caution">
    <text evidence="4">The sequence shown here is derived from an EMBL/GenBank/DDBJ whole genome shotgun (WGS) entry which is preliminary data.</text>
</comment>
<evidence type="ECO:0000313" key="4">
    <source>
        <dbReference type="EMBL" id="OCT12419.1"/>
    </source>
</evidence>
<dbReference type="Proteomes" id="UP000093309">
    <property type="component" value="Unassembled WGS sequence"/>
</dbReference>
<keyword evidence="2" id="KW-0067">ATP-binding</keyword>
<dbReference type="Gene3D" id="3.40.50.300">
    <property type="entry name" value="P-loop containing nucleotide triphosphate hydrolases"/>
    <property type="match status" value="1"/>
</dbReference>
<dbReference type="STRING" id="512399.A8709_31835"/>
<dbReference type="SMART" id="SM00382">
    <property type="entry name" value="AAA"/>
    <property type="match status" value="1"/>
</dbReference>
<dbReference type="PANTHER" id="PTHR20953">
    <property type="entry name" value="KINASE-RELATED"/>
    <property type="match status" value="1"/>
</dbReference>
<evidence type="ECO:0000259" key="3">
    <source>
        <dbReference type="SMART" id="SM00382"/>
    </source>
</evidence>
<dbReference type="SUPFAM" id="SSF52540">
    <property type="entry name" value="P-loop containing nucleoside triphosphate hydrolases"/>
    <property type="match status" value="1"/>
</dbReference>
<dbReference type="InterPro" id="IPR027417">
    <property type="entry name" value="P-loop_NTPase"/>
</dbReference>
<accession>A0A1C0ZWE7</accession>
<proteinExistence type="predicted"/>
<dbReference type="AlphaFoldDB" id="A0A1C0ZWE7"/>